<dbReference type="Proteomes" id="UP000199594">
    <property type="component" value="Unassembled WGS sequence"/>
</dbReference>
<keyword evidence="1 4" id="KW-0808">Transferase</keyword>
<evidence type="ECO:0000259" key="3">
    <source>
        <dbReference type="PROSITE" id="PS51186"/>
    </source>
</evidence>
<protein>
    <submittedName>
        <fullName evidence="4">Acetyltransferase (GNAT) family protein</fullName>
    </submittedName>
</protein>
<keyword evidence="2" id="KW-0012">Acyltransferase</keyword>
<name>A0A1I7CSY1_9GAMM</name>
<dbReference type="SUPFAM" id="SSF55729">
    <property type="entry name" value="Acyl-CoA N-acyltransferases (Nat)"/>
    <property type="match status" value="1"/>
</dbReference>
<dbReference type="CDD" id="cd04301">
    <property type="entry name" value="NAT_SF"/>
    <property type="match status" value="1"/>
</dbReference>
<evidence type="ECO:0000256" key="2">
    <source>
        <dbReference type="ARBA" id="ARBA00023315"/>
    </source>
</evidence>
<dbReference type="InterPro" id="IPR050832">
    <property type="entry name" value="Bact_Acetyltransf"/>
</dbReference>
<feature type="domain" description="N-acetyltransferase" evidence="3">
    <location>
        <begin position="1"/>
        <end position="192"/>
    </location>
</feature>
<dbReference type="GO" id="GO:0016747">
    <property type="term" value="F:acyltransferase activity, transferring groups other than amino-acyl groups"/>
    <property type="evidence" value="ECO:0007669"/>
    <property type="project" value="InterPro"/>
</dbReference>
<dbReference type="Gene3D" id="3.40.630.30">
    <property type="match status" value="1"/>
</dbReference>
<dbReference type="RefSeq" id="WP_089852287.1">
    <property type="nucleotide sequence ID" value="NZ_FPAQ01000060.1"/>
</dbReference>
<dbReference type="Pfam" id="PF00583">
    <property type="entry name" value="Acetyltransf_1"/>
    <property type="match status" value="1"/>
</dbReference>
<dbReference type="OrthoDB" id="273614at2"/>
<accession>A0A1I7CSY1</accession>
<reference evidence="4 5" key="1">
    <citation type="submission" date="2016-10" db="EMBL/GenBank/DDBJ databases">
        <authorList>
            <person name="de Groot N.N."/>
        </authorList>
    </citation>
    <scope>NUCLEOTIDE SEQUENCE [LARGE SCALE GENOMIC DNA]</scope>
    <source>
        <strain evidence="4 5">CGMCC 1.6493</strain>
    </source>
</reference>
<evidence type="ECO:0000256" key="1">
    <source>
        <dbReference type="ARBA" id="ARBA00022679"/>
    </source>
</evidence>
<dbReference type="AlphaFoldDB" id="A0A1I7CSY1"/>
<evidence type="ECO:0000313" key="5">
    <source>
        <dbReference type="Proteomes" id="UP000199594"/>
    </source>
</evidence>
<dbReference type="PROSITE" id="PS51186">
    <property type="entry name" value="GNAT"/>
    <property type="match status" value="1"/>
</dbReference>
<dbReference type="PANTHER" id="PTHR43877">
    <property type="entry name" value="AMINOALKYLPHOSPHONATE N-ACETYLTRANSFERASE-RELATED-RELATED"/>
    <property type="match status" value="1"/>
</dbReference>
<gene>
    <name evidence="4" type="ORF">SAMN04487956_1608</name>
</gene>
<dbReference type="InterPro" id="IPR000182">
    <property type="entry name" value="GNAT_dom"/>
</dbReference>
<proteinExistence type="predicted"/>
<organism evidence="4 5">
    <name type="scientific">Halomonas saccharevitans</name>
    <dbReference type="NCBI Taxonomy" id="416872"/>
    <lineage>
        <taxon>Bacteria</taxon>
        <taxon>Pseudomonadati</taxon>
        <taxon>Pseudomonadota</taxon>
        <taxon>Gammaproteobacteria</taxon>
        <taxon>Oceanospirillales</taxon>
        <taxon>Halomonadaceae</taxon>
        <taxon>Halomonas</taxon>
    </lineage>
</organism>
<dbReference type="InterPro" id="IPR016181">
    <property type="entry name" value="Acyl_CoA_acyltransferase"/>
</dbReference>
<sequence>MRLRDATRADARDLAYLINLAGEGLPETLWGQMAEGGKSPLEVGAERAGREEGGFSYRHARVCIERGRIVGMIIAYRLPDPCDLDDLDDAPATVQPLLRLEARVPGSWYINGIATLPAARRKGVGRLMMAQAEASAIGAGCHELSLIVAEENRTACAIYRRLGFREIASLPLVPWPGCPHGGRWLLMTRRLEDK</sequence>
<dbReference type="EMBL" id="FPAQ01000060">
    <property type="protein sequence ID" value="SFU02523.1"/>
    <property type="molecule type" value="Genomic_DNA"/>
</dbReference>
<evidence type="ECO:0000313" key="4">
    <source>
        <dbReference type="EMBL" id="SFU02523.1"/>
    </source>
</evidence>